<feature type="region of interest" description="Disordered" evidence="1">
    <location>
        <begin position="1"/>
        <end position="41"/>
    </location>
</feature>
<feature type="compositionally biased region" description="Basic and acidic residues" evidence="1">
    <location>
        <begin position="1"/>
        <end position="10"/>
    </location>
</feature>
<gene>
    <name evidence="2" type="ORF">HNR46_002545</name>
</gene>
<comment type="caution">
    <text evidence="2">The sequence shown here is derived from an EMBL/GenBank/DDBJ whole genome shotgun (WGS) entry which is preliminary data.</text>
</comment>
<name>A0A840V2T8_9BACT</name>
<keyword evidence="3" id="KW-1185">Reference proteome</keyword>
<dbReference type="Proteomes" id="UP000557717">
    <property type="component" value="Unassembled WGS sequence"/>
</dbReference>
<evidence type="ECO:0000256" key="1">
    <source>
        <dbReference type="SAM" id="MobiDB-lite"/>
    </source>
</evidence>
<dbReference type="AlphaFoldDB" id="A0A840V2T8"/>
<evidence type="ECO:0000313" key="3">
    <source>
        <dbReference type="Proteomes" id="UP000557717"/>
    </source>
</evidence>
<accession>A0A840V2T8</accession>
<evidence type="ECO:0000313" key="2">
    <source>
        <dbReference type="EMBL" id="MBB5352302.1"/>
    </source>
</evidence>
<proteinExistence type="predicted"/>
<organism evidence="2 3">
    <name type="scientific">Haloferula luteola</name>
    <dbReference type="NCBI Taxonomy" id="595692"/>
    <lineage>
        <taxon>Bacteria</taxon>
        <taxon>Pseudomonadati</taxon>
        <taxon>Verrucomicrobiota</taxon>
        <taxon>Verrucomicrobiia</taxon>
        <taxon>Verrucomicrobiales</taxon>
        <taxon>Verrucomicrobiaceae</taxon>
        <taxon>Haloferula</taxon>
    </lineage>
</organism>
<dbReference type="EMBL" id="JACHFD010000011">
    <property type="protein sequence ID" value="MBB5352302.1"/>
    <property type="molecule type" value="Genomic_DNA"/>
</dbReference>
<protein>
    <submittedName>
        <fullName evidence="2">Uncharacterized protein</fullName>
    </submittedName>
</protein>
<reference evidence="2 3" key="1">
    <citation type="submission" date="2020-08" db="EMBL/GenBank/DDBJ databases">
        <title>Genomic Encyclopedia of Type Strains, Phase IV (KMG-IV): sequencing the most valuable type-strain genomes for metagenomic binning, comparative biology and taxonomic classification.</title>
        <authorList>
            <person name="Goeker M."/>
        </authorList>
    </citation>
    <scope>NUCLEOTIDE SEQUENCE [LARGE SCALE GENOMIC DNA]</scope>
    <source>
        <strain evidence="2 3">YC6886</strain>
    </source>
</reference>
<sequence>MPVQKEEDGTRASSPEFARSHPHLPVLWAPLSNPTRDTAPQPKVTMAMQDGFLCEEEREVISAIPPNPLEDPLFAKGLNPTDFAHSEKCASQLFHHRSTSLHCDPVTDLLDRILVTRFEKTRGGDAEILLPKEPHPARFPRSAIAGFWHPNGSEAHHHSLQSRPTGSISKFLEIFSLRELLPTHAVRKP</sequence>